<evidence type="ECO:0000313" key="1">
    <source>
        <dbReference type="EMBL" id="NOU67492.1"/>
    </source>
</evidence>
<organism evidence="1 2">
    <name type="scientific">Paenibacillus plantarum</name>
    <dbReference type="NCBI Taxonomy" id="2654975"/>
    <lineage>
        <taxon>Bacteria</taxon>
        <taxon>Bacillati</taxon>
        <taxon>Bacillota</taxon>
        <taxon>Bacilli</taxon>
        <taxon>Bacillales</taxon>
        <taxon>Paenibacillaceae</taxon>
        <taxon>Paenibacillus</taxon>
    </lineage>
</organism>
<keyword evidence="2" id="KW-1185">Reference proteome</keyword>
<dbReference type="Proteomes" id="UP000653578">
    <property type="component" value="Unassembled WGS sequence"/>
</dbReference>
<dbReference type="RefSeq" id="WP_171634243.1">
    <property type="nucleotide sequence ID" value="NZ_WHNY01000067.1"/>
</dbReference>
<accession>A0ABX1XG69</accession>
<comment type="caution">
    <text evidence="1">The sequence shown here is derived from an EMBL/GenBank/DDBJ whole genome shotgun (WGS) entry which is preliminary data.</text>
</comment>
<protein>
    <submittedName>
        <fullName evidence="1">Uncharacterized protein</fullName>
    </submittedName>
</protein>
<dbReference type="EMBL" id="WHNY01000067">
    <property type="protein sequence ID" value="NOU67492.1"/>
    <property type="molecule type" value="Genomic_DNA"/>
</dbReference>
<proteinExistence type="predicted"/>
<gene>
    <name evidence="1" type="ORF">GC096_25950</name>
</gene>
<reference evidence="1 2" key="1">
    <citation type="submission" date="2019-10" db="EMBL/GenBank/DDBJ databases">
        <title>Description of Paenibacillus humi sp. nov.</title>
        <authorList>
            <person name="Carlier A."/>
            <person name="Qi S."/>
        </authorList>
    </citation>
    <scope>NUCLEOTIDE SEQUENCE [LARGE SCALE GENOMIC DNA]</scope>
    <source>
        <strain evidence="1 2">LMG 31461</strain>
    </source>
</reference>
<sequence length="90" mass="10744">MIKLDLDQIKEIISKRFPEWNIYIDPYGKCIWVSMNDKYLNFFELQITEDEVGISRRRESEGLDFSGHDEAFKDLDETFEYIDKNLLTNG</sequence>
<evidence type="ECO:0000313" key="2">
    <source>
        <dbReference type="Proteomes" id="UP000653578"/>
    </source>
</evidence>
<name>A0ABX1XG69_9BACL</name>